<dbReference type="AlphaFoldDB" id="X7F125"/>
<accession>X7F125</accession>
<dbReference type="RefSeq" id="WP_043775689.1">
    <property type="nucleotide sequence ID" value="NZ_JAME01000106.1"/>
</dbReference>
<dbReference type="Gene3D" id="3.40.50.1110">
    <property type="entry name" value="SGNH hydrolase"/>
    <property type="match status" value="2"/>
</dbReference>
<dbReference type="GO" id="GO:0016788">
    <property type="term" value="F:hydrolase activity, acting on ester bonds"/>
    <property type="evidence" value="ECO:0007669"/>
    <property type="project" value="UniProtKB-ARBA"/>
</dbReference>
<comment type="caution">
    <text evidence="1">The sequence shown here is derived from an EMBL/GenBank/DDBJ whole genome shotgun (WGS) entry which is preliminary data.</text>
</comment>
<dbReference type="eggNOG" id="COG2755">
    <property type="taxonomic scope" value="Bacteria"/>
</dbReference>
<dbReference type="InterPro" id="IPR036514">
    <property type="entry name" value="SGNH_hydro_sf"/>
</dbReference>
<reference evidence="1 2" key="1">
    <citation type="submission" date="2014-01" db="EMBL/GenBank/DDBJ databases">
        <title>Roseivivax isoporae LMG 25204 Genome Sequencing.</title>
        <authorList>
            <person name="Lai Q."/>
            <person name="Li G."/>
            <person name="Shao Z."/>
        </authorList>
    </citation>
    <scope>NUCLEOTIDE SEQUENCE [LARGE SCALE GENOMIC DNA]</scope>
    <source>
        <strain evidence="1 2">LMG 25204</strain>
    </source>
</reference>
<proteinExistence type="predicted"/>
<dbReference type="STRING" id="1449351.RISW2_01800"/>
<evidence type="ECO:0000313" key="1">
    <source>
        <dbReference type="EMBL" id="ETX26470.1"/>
    </source>
</evidence>
<organism evidence="1 2">
    <name type="scientific">Roseivivax isoporae LMG 25204</name>
    <dbReference type="NCBI Taxonomy" id="1449351"/>
    <lineage>
        <taxon>Bacteria</taxon>
        <taxon>Pseudomonadati</taxon>
        <taxon>Pseudomonadota</taxon>
        <taxon>Alphaproteobacteria</taxon>
        <taxon>Rhodobacterales</taxon>
        <taxon>Roseobacteraceae</taxon>
        <taxon>Roseivivax</taxon>
    </lineage>
</organism>
<gene>
    <name evidence="1" type="ORF">RISW2_01800</name>
</gene>
<name>X7F125_9RHOB</name>
<feature type="non-terminal residue" evidence="1">
    <location>
        <position position="1"/>
    </location>
</feature>
<dbReference type="EMBL" id="JAME01000106">
    <property type="protein sequence ID" value="ETX26470.1"/>
    <property type="molecule type" value="Genomic_DNA"/>
</dbReference>
<protein>
    <submittedName>
        <fullName evidence="1">Uncharacterized protein</fullName>
    </submittedName>
</protein>
<evidence type="ECO:0000313" key="2">
    <source>
        <dbReference type="Proteomes" id="UP000023430"/>
    </source>
</evidence>
<dbReference type="Proteomes" id="UP000023430">
    <property type="component" value="Unassembled WGS sequence"/>
</dbReference>
<keyword evidence="2" id="KW-1185">Reference proteome</keyword>
<sequence length="335" mass="35471">IHFADGSTRAPGLDLSIDQPDVTPGARIQCWGDSLTFGNQDGTGTSFPDELATLTGILIFNRGIGGQTSKQIAMRQGGNVARVTVTGNTISSGANTITHIDAVELSTSGGMAADKDQPFPLSSQGNNTTIAARVRIQGVSGTLRRSAAGGPPSTSESYTFTPDADATLPANCPAQSPMLFLTEELQGDISILWLGRNDQTETDQIKDGIAACVSRIERKGGRYLVLSVLTGDYDPEEYGPSGSRYLTTVGLNNDLEALYTDRYLDVRRLLITEGLPRAGITPTAQDTIDIGNDVPPDSLRHDAIHLNAAGYGVVAQLINEKLRALGWIPGWVTAA</sequence>
<dbReference type="SUPFAM" id="SSF52266">
    <property type="entry name" value="SGNH hydrolase"/>
    <property type="match status" value="1"/>
</dbReference>